<comment type="caution">
    <text evidence="2">The sequence shown here is derived from an EMBL/GenBank/DDBJ whole genome shotgun (WGS) entry which is preliminary data.</text>
</comment>
<organism evidence="2 3">
    <name type="scientific">Neolewinella antarctica</name>
    <dbReference type="NCBI Taxonomy" id="442734"/>
    <lineage>
        <taxon>Bacteria</taxon>
        <taxon>Pseudomonadati</taxon>
        <taxon>Bacteroidota</taxon>
        <taxon>Saprospiria</taxon>
        <taxon>Saprospirales</taxon>
        <taxon>Lewinellaceae</taxon>
        <taxon>Neolewinella</taxon>
    </lineage>
</organism>
<dbReference type="EMBL" id="JAATJH010000001">
    <property type="protein sequence ID" value="NJC25277.1"/>
    <property type="molecule type" value="Genomic_DNA"/>
</dbReference>
<evidence type="ECO:0000313" key="3">
    <source>
        <dbReference type="Proteomes" id="UP000770785"/>
    </source>
</evidence>
<dbReference type="Pfam" id="PF13585">
    <property type="entry name" value="CHU_C"/>
    <property type="match status" value="1"/>
</dbReference>
<dbReference type="RefSeq" id="WP_168036038.1">
    <property type="nucleotide sequence ID" value="NZ_JAATJH010000001.1"/>
</dbReference>
<proteinExistence type="predicted"/>
<feature type="chain" id="PRO_5045932206" evidence="1">
    <location>
        <begin position="19"/>
        <end position="1253"/>
    </location>
</feature>
<keyword evidence="1" id="KW-0732">Signal</keyword>
<feature type="signal peptide" evidence="1">
    <location>
        <begin position="1"/>
        <end position="18"/>
    </location>
</feature>
<dbReference type="Proteomes" id="UP000770785">
    <property type="component" value="Unassembled WGS sequence"/>
</dbReference>
<gene>
    <name evidence="2" type="ORF">GGR27_000758</name>
</gene>
<keyword evidence="3" id="KW-1185">Reference proteome</keyword>
<sequence>MKLVYTLLCLFFCFVLTGQNFTVTVAVMDEVCVADGSASITISGGSGDFRFQLSSECGETFAPQTVPTFTALAACKYGLVTTDRGSGLTVSSEFTVEPNGNFFSVATTFLGCDAVAIATGGSGPYLFEYTVDGGGEVSQTSPDSLLLPGLDGRTAAGTVFDQCGNSRPFSMDGGGVSVSGFSTEQSNAGVLVKPKGGIEPFTFTLNSSVGVFTNGTGSFTYAEIGCNPTIEIQGACENDPFVRDLNLKLDAAFSLSCVNFSTGTAEVTVGAAAEPPFVFKIVADGVEITSSDPIITGIPPGTRRVTLEVTDGCGNTIEDTAVFTPNRLITPSPALDCNDTSLALSVGRACGTNTSLPVNITCETCPGSPELTQTKEDELMVFANGTDIGNYRIRVEDACGDIMTCQDTILLEVIPACDSIIANLIQRFNCESGTISRRVIQDPGNRYFLSSAGVPVKDNATGRFTNLPPGNYTVRVENPCTTPKVADVTLGGSTSIDPAITVEPNFEPDGDGECRVSYQVSLRKDGGPYQIRGLDDPSFSLVLNDFGLDDCEDFIFPSPLFPGRYEITSLSLCGNKVIELPDIVQERIDTVEINSICPEGATVTITAERRTVNNWRNFYRGFGYEATIRGQRDYYVINGQIYRTDVITGLPPGDYVVGVGAGFERQDCLLDTFSFTIPTYEPVELMASDNYLCANSGEAPFSIVPIKGSGPYEIREVDGDDPTQTIRSFTVVEGDSLELIAVQKGVLNFVVEDACGVTFPLQVEVRDLEDELNLAYICEPATARLFTDTIDGVFTWFDQSNSVVGGSNDITVAPSGVDQTYSLEVQTATCLLTAEVSVPGRDIIPSLTISPSATDGTYLSCNDGEFSITATTDDFSTISWSDSEPPGSSIAVLIPFVTGEYTATAVNDLGCVADSIITFIGGRVPTPMIRPAGDNCPGGTQKIGIESPPGSTVSWNDGQQAQDTIALVSEGVNTVVVTSDEGCVGVDTLAYFFPVPISFTAVGDSVSCFGVKDGRISVAASGGTGALVFGYGDGVLLDVGELASGLDAGEYSIGIQDENGCLADTALVIGQPDSLQLELQPNFATRFGETINLPLLTNANLLAAANADGVEGDFDLANRSFTFRAVSSTRLLINITDAIGCTASAQVNVVVNDAKLLYSPTAFSPNGDGVNDFFTLQGGDSDIARIELLQVYDRWGGMVYEQTDASINELSSGWAGVDRNSQPADSGTYVWRAKVIYFDGSNRTLSGVVNLLR</sequence>
<evidence type="ECO:0000256" key="1">
    <source>
        <dbReference type="SAM" id="SignalP"/>
    </source>
</evidence>
<name>A0ABX0X915_9BACT</name>
<accession>A0ABX0X915</accession>
<reference evidence="2 3" key="1">
    <citation type="submission" date="2020-03" db="EMBL/GenBank/DDBJ databases">
        <title>Genomic Encyclopedia of Type Strains, Phase IV (KMG-IV): sequencing the most valuable type-strain genomes for metagenomic binning, comparative biology and taxonomic classification.</title>
        <authorList>
            <person name="Goeker M."/>
        </authorList>
    </citation>
    <scope>NUCLEOTIDE SEQUENCE [LARGE SCALE GENOMIC DNA]</scope>
    <source>
        <strain evidence="2 3">DSM 105096</strain>
    </source>
</reference>
<protein>
    <submittedName>
        <fullName evidence="2">Gliding motility-associated-like protein</fullName>
    </submittedName>
</protein>
<evidence type="ECO:0000313" key="2">
    <source>
        <dbReference type="EMBL" id="NJC25277.1"/>
    </source>
</evidence>